<dbReference type="HOGENOM" id="CLU_1760119_0_0_1"/>
<dbReference type="EMBL" id="DS995795">
    <property type="protein sequence ID" value="EGE09127.1"/>
    <property type="molecule type" value="Genomic_DNA"/>
</dbReference>
<gene>
    <name evidence="1" type="ORF">TEQG_08060</name>
</gene>
<organism evidence="1 2">
    <name type="scientific">Trichophyton equinum (strain ATCC MYA-4606 / CBS 127.97)</name>
    <name type="common">Horse ringworm fungus</name>
    <dbReference type="NCBI Taxonomy" id="559882"/>
    <lineage>
        <taxon>Eukaryota</taxon>
        <taxon>Fungi</taxon>
        <taxon>Dikarya</taxon>
        <taxon>Ascomycota</taxon>
        <taxon>Pezizomycotina</taxon>
        <taxon>Eurotiomycetes</taxon>
        <taxon>Eurotiomycetidae</taxon>
        <taxon>Onygenales</taxon>
        <taxon>Arthrodermataceae</taxon>
        <taxon>Trichophyton</taxon>
    </lineage>
</organism>
<dbReference type="AlphaFoldDB" id="F2Q4Q9"/>
<sequence>MGPTSYENQKTNKGQCLLVNEETTTVLTPEIHRTGSWLRHSFKVAPQTKTYLGYWISPRTCVTGGPIVYHLGWQWTQRLIVIVNRIQLLGFTIIYADGSTGLETYAPPEDYSWLDTRSLIELVLLVQSPYLVLTTIEYGVTFYNRVSRSSIALWLQRDCSGVLLLWAFSRRAAGRAVGRPGGD</sequence>
<protein>
    <submittedName>
        <fullName evidence="1">Uncharacterized protein</fullName>
    </submittedName>
</protein>
<dbReference type="VEuPathDB" id="FungiDB:TEQG_08060"/>
<reference evidence="2" key="1">
    <citation type="journal article" date="2012" name="MBio">
        <title>Comparative genome analysis of Trichophyton rubrum and related dermatophytes reveals candidate genes involved in infection.</title>
        <authorList>
            <person name="Martinez D.A."/>
            <person name="Oliver B.G."/>
            <person name="Graeser Y."/>
            <person name="Goldberg J.M."/>
            <person name="Li W."/>
            <person name="Martinez-Rossi N.M."/>
            <person name="Monod M."/>
            <person name="Shelest E."/>
            <person name="Barton R.C."/>
            <person name="Birch E."/>
            <person name="Brakhage A.A."/>
            <person name="Chen Z."/>
            <person name="Gurr S.J."/>
            <person name="Heiman D."/>
            <person name="Heitman J."/>
            <person name="Kosti I."/>
            <person name="Rossi A."/>
            <person name="Saif S."/>
            <person name="Samalova M."/>
            <person name="Saunders C.W."/>
            <person name="Shea T."/>
            <person name="Summerbell R.C."/>
            <person name="Xu J."/>
            <person name="Young S."/>
            <person name="Zeng Q."/>
            <person name="Birren B.W."/>
            <person name="Cuomo C.A."/>
            <person name="White T.C."/>
        </authorList>
    </citation>
    <scope>NUCLEOTIDE SEQUENCE [LARGE SCALE GENOMIC DNA]</scope>
    <source>
        <strain evidence="2">ATCC MYA-4606 / CBS 127.97</strain>
    </source>
</reference>
<dbReference type="Proteomes" id="UP000009169">
    <property type="component" value="Unassembled WGS sequence"/>
</dbReference>
<evidence type="ECO:0000313" key="2">
    <source>
        <dbReference type="Proteomes" id="UP000009169"/>
    </source>
</evidence>
<evidence type="ECO:0000313" key="1">
    <source>
        <dbReference type="EMBL" id="EGE09127.1"/>
    </source>
</evidence>
<keyword evidence="2" id="KW-1185">Reference proteome</keyword>
<proteinExistence type="predicted"/>
<name>F2Q4Q9_TRIEC</name>
<accession>F2Q4Q9</accession>